<protein>
    <submittedName>
        <fullName evidence="2">Uncharacterized protein</fullName>
    </submittedName>
</protein>
<accession>A0A9Q3CQJ9</accession>
<reference evidence="2" key="1">
    <citation type="submission" date="2021-03" db="EMBL/GenBank/DDBJ databases">
        <title>Draft genome sequence of rust myrtle Austropuccinia psidii MF-1, a brazilian biotype.</title>
        <authorList>
            <person name="Quecine M.C."/>
            <person name="Pachon D.M.R."/>
            <person name="Bonatelli M.L."/>
            <person name="Correr F.H."/>
            <person name="Franceschini L.M."/>
            <person name="Leite T.F."/>
            <person name="Margarido G.R.A."/>
            <person name="Almeida C.A."/>
            <person name="Ferrarezi J.A."/>
            <person name="Labate C.A."/>
        </authorList>
    </citation>
    <scope>NUCLEOTIDE SEQUENCE</scope>
    <source>
        <strain evidence="2">MF-1</strain>
    </source>
</reference>
<evidence type="ECO:0000313" key="3">
    <source>
        <dbReference type="Proteomes" id="UP000765509"/>
    </source>
</evidence>
<feature type="region of interest" description="Disordered" evidence="1">
    <location>
        <begin position="1"/>
        <end position="89"/>
    </location>
</feature>
<feature type="region of interest" description="Disordered" evidence="1">
    <location>
        <begin position="114"/>
        <end position="171"/>
    </location>
</feature>
<dbReference type="AlphaFoldDB" id="A0A9Q3CQJ9"/>
<evidence type="ECO:0000256" key="1">
    <source>
        <dbReference type="SAM" id="MobiDB-lite"/>
    </source>
</evidence>
<feature type="compositionally biased region" description="Basic residues" evidence="1">
    <location>
        <begin position="24"/>
        <end position="33"/>
    </location>
</feature>
<feature type="compositionally biased region" description="Basic and acidic residues" evidence="1">
    <location>
        <begin position="137"/>
        <end position="157"/>
    </location>
</feature>
<dbReference type="EMBL" id="AVOT02009709">
    <property type="protein sequence ID" value="MBW0488659.1"/>
    <property type="molecule type" value="Genomic_DNA"/>
</dbReference>
<proteinExistence type="predicted"/>
<evidence type="ECO:0000313" key="2">
    <source>
        <dbReference type="EMBL" id="MBW0488659.1"/>
    </source>
</evidence>
<comment type="caution">
    <text evidence="2">The sequence shown here is derived from an EMBL/GenBank/DDBJ whole genome shotgun (WGS) entry which is preliminary data.</text>
</comment>
<feature type="compositionally biased region" description="Polar residues" evidence="1">
    <location>
        <begin position="47"/>
        <end position="60"/>
    </location>
</feature>
<name>A0A9Q3CQJ9_9BASI</name>
<gene>
    <name evidence="2" type="ORF">O181_028374</name>
</gene>
<sequence length="171" mass="19617">MSPAHLRNLGIPRKQPADREGFSRTRRPGRGHLGHNGEWQDTEGNHTHSSLHLSVQQKPQTRGLVGYGSSSSAPPTPQKYFPMEHGQQEVQTSITMGRTWSKLPEDMSQRDILQRSYGNHQKMKFHQEVQTPGGEENQDKGESSHYPSYRRETEPDRAYYYSLKLTRSRST</sequence>
<organism evidence="2 3">
    <name type="scientific">Austropuccinia psidii MF-1</name>
    <dbReference type="NCBI Taxonomy" id="1389203"/>
    <lineage>
        <taxon>Eukaryota</taxon>
        <taxon>Fungi</taxon>
        <taxon>Dikarya</taxon>
        <taxon>Basidiomycota</taxon>
        <taxon>Pucciniomycotina</taxon>
        <taxon>Pucciniomycetes</taxon>
        <taxon>Pucciniales</taxon>
        <taxon>Sphaerophragmiaceae</taxon>
        <taxon>Austropuccinia</taxon>
    </lineage>
</organism>
<dbReference type="Proteomes" id="UP000765509">
    <property type="component" value="Unassembled WGS sequence"/>
</dbReference>
<keyword evidence="3" id="KW-1185">Reference proteome</keyword>